<sequence>MNKDSKGITHSSDDFNSAYNMGRFSQIRIDRTSSSQIQLLFSNRILWIWVKYQKIWRQEKLDKHRWQSQ</sequence>
<organism evidence="1 2">
    <name type="scientific">Paramecium octaurelia</name>
    <dbReference type="NCBI Taxonomy" id="43137"/>
    <lineage>
        <taxon>Eukaryota</taxon>
        <taxon>Sar</taxon>
        <taxon>Alveolata</taxon>
        <taxon>Ciliophora</taxon>
        <taxon>Intramacronucleata</taxon>
        <taxon>Oligohymenophorea</taxon>
        <taxon>Peniculida</taxon>
        <taxon>Parameciidae</taxon>
        <taxon>Paramecium</taxon>
    </lineage>
</organism>
<name>A0A8S1YKS8_PAROT</name>
<reference evidence="1" key="1">
    <citation type="submission" date="2021-01" db="EMBL/GenBank/DDBJ databases">
        <authorList>
            <consortium name="Genoscope - CEA"/>
            <person name="William W."/>
        </authorList>
    </citation>
    <scope>NUCLEOTIDE SEQUENCE</scope>
</reference>
<dbReference type="AlphaFoldDB" id="A0A8S1YKS8"/>
<keyword evidence="2" id="KW-1185">Reference proteome</keyword>
<proteinExistence type="predicted"/>
<dbReference type="EMBL" id="CAJJDP010000170">
    <property type="protein sequence ID" value="CAD8214021.1"/>
    <property type="molecule type" value="Genomic_DNA"/>
</dbReference>
<accession>A0A8S1YKS8</accession>
<gene>
    <name evidence="1" type="ORF">POCTA_138.1.T1670001</name>
</gene>
<protein>
    <submittedName>
        <fullName evidence="1">Uncharacterized protein</fullName>
    </submittedName>
</protein>
<evidence type="ECO:0000313" key="2">
    <source>
        <dbReference type="Proteomes" id="UP000683925"/>
    </source>
</evidence>
<comment type="caution">
    <text evidence="1">The sequence shown here is derived from an EMBL/GenBank/DDBJ whole genome shotgun (WGS) entry which is preliminary data.</text>
</comment>
<dbReference type="Proteomes" id="UP000683925">
    <property type="component" value="Unassembled WGS sequence"/>
</dbReference>
<evidence type="ECO:0000313" key="1">
    <source>
        <dbReference type="EMBL" id="CAD8214021.1"/>
    </source>
</evidence>